<name>A0ACC2GTZ1_DALPE</name>
<gene>
    <name evidence="1" type="ORF">DPEC_G00114800</name>
</gene>
<reference evidence="1" key="1">
    <citation type="submission" date="2021-05" db="EMBL/GenBank/DDBJ databases">
        <authorList>
            <person name="Pan Q."/>
            <person name="Jouanno E."/>
            <person name="Zahm M."/>
            <person name="Klopp C."/>
            <person name="Cabau C."/>
            <person name="Louis A."/>
            <person name="Berthelot C."/>
            <person name="Parey E."/>
            <person name="Roest Crollius H."/>
            <person name="Montfort J."/>
            <person name="Robinson-Rechavi M."/>
            <person name="Bouchez O."/>
            <person name="Lampietro C."/>
            <person name="Lopez Roques C."/>
            <person name="Donnadieu C."/>
            <person name="Postlethwait J."/>
            <person name="Bobe J."/>
            <person name="Dillon D."/>
            <person name="Chandos A."/>
            <person name="von Hippel F."/>
            <person name="Guiguen Y."/>
        </authorList>
    </citation>
    <scope>NUCLEOTIDE SEQUENCE</scope>
    <source>
        <strain evidence="1">YG-Jan2019</strain>
    </source>
</reference>
<keyword evidence="2" id="KW-1185">Reference proteome</keyword>
<evidence type="ECO:0000313" key="2">
    <source>
        <dbReference type="Proteomes" id="UP001157502"/>
    </source>
</evidence>
<proteinExistence type="predicted"/>
<evidence type="ECO:0000313" key="1">
    <source>
        <dbReference type="EMBL" id="KAJ8007174.1"/>
    </source>
</evidence>
<organism evidence="1 2">
    <name type="scientific">Dallia pectoralis</name>
    <name type="common">Alaska blackfish</name>
    <dbReference type="NCBI Taxonomy" id="75939"/>
    <lineage>
        <taxon>Eukaryota</taxon>
        <taxon>Metazoa</taxon>
        <taxon>Chordata</taxon>
        <taxon>Craniata</taxon>
        <taxon>Vertebrata</taxon>
        <taxon>Euteleostomi</taxon>
        <taxon>Actinopterygii</taxon>
        <taxon>Neopterygii</taxon>
        <taxon>Teleostei</taxon>
        <taxon>Protacanthopterygii</taxon>
        <taxon>Esociformes</taxon>
        <taxon>Umbridae</taxon>
        <taxon>Dallia</taxon>
    </lineage>
</organism>
<comment type="caution">
    <text evidence="1">The sequence shown here is derived from an EMBL/GenBank/DDBJ whole genome shotgun (WGS) entry which is preliminary data.</text>
</comment>
<accession>A0ACC2GTZ1</accession>
<protein>
    <submittedName>
        <fullName evidence="1">Uncharacterized protein</fullName>
    </submittedName>
</protein>
<sequence length="1048" mass="117653">MSGSYEDSMTDVSSDSFWEVGNYKRTVKRVDDGNRLCNELMNCLHERARIEKTYALQLTEWSKRWRQLIEKGPQYGTLERAWVALCTEAEKVSELHMEVKAALMAEDFEKLKIWQRDSYHKQMIGGFKETKEADDGFRKAQKPWAKKLKEMETLKKVYHGACKEEKLATSRENNSKLENNNNPDAQKKLQDKVEKCQQEVEKTKERYEKSLEELDKMTPQYMENMEQVFEQWQKFEDKRISFFREVLLEVKKHLDLSTNHKFQTVYQTMEDTISAVDSEEDLKWFHSNHGPGMPMNWPQFEDWSVDLNRTLTRRETKKKPSDGITLTGISQMGEQQAAKSSSSLIGPTSTEQVGSNPFEDEGDEEVVKAVKEPPTVIVNNNNNKSSPLNGKKVEEVKTASSVEKSQDWSDEETGVNPFSTENANDDGNPFEEEASTPVVSVAVRALYDYEGQEQDELSFKAGEEFTKIGNEDDQGWCKGRLKDGVVGLYPANYVEDIQRKLGDGGNMSDPSKQDIAAIFKRLRSLSTNKACFDCSAKNPSWASITYGVFLCIDCSGTHRSLGVHLTFIRSTELDSNWSWYQLRCMQVGGNASANAFFAQHGCTSNAANTKYNSRAAALYRDKIKTLATQATRRFGTELWLDSQAPLSPTSPVTENDFFSIHTQAFPEDRCSAPTNITSSAQMNLSPSPVEEPLAKETDSDKNGNTEGPSIEVLSVSPKEVLDSASLIKKKPAGTKKTLGAKKGGLGGKKVSNQCFSELEKKAQAVDKLNERDDSSLATATKKNLQSDESIGPSMRLAYKDLEEQLRSNKEKMKGMGVKKKEQAERLGMGFGSRSGVSHSVLSDMHIIQQDSPLGTKQPAKSRRYMDKDEEDTDEGSFSSRMSMTKFDDQTESSEKFFSSWSETGESGWRKDKKPEPDFYLTTKSSSQDDRTAARRKTETVPVSDSGEARKKFGDVKAISSDMYFGKQDDSEYEAKTRLERFSASNSISSADLFDDPKKQTATSSYRLTNILPSAPDMSQLKLGVRSAAGRLSVMASGVVTSLQDHYNA</sequence>
<dbReference type="EMBL" id="CM055736">
    <property type="protein sequence ID" value="KAJ8007174.1"/>
    <property type="molecule type" value="Genomic_DNA"/>
</dbReference>
<dbReference type="Proteomes" id="UP001157502">
    <property type="component" value="Chromosome 9"/>
</dbReference>